<dbReference type="PANTHER" id="PTHR42685">
    <property type="entry name" value="GERANYLGERANYL DIPHOSPHATE REDUCTASE"/>
    <property type="match status" value="1"/>
</dbReference>
<dbReference type="Gene3D" id="3.50.50.60">
    <property type="entry name" value="FAD/NAD(P)-binding domain"/>
    <property type="match status" value="2"/>
</dbReference>
<dbReference type="SUPFAM" id="SSF51905">
    <property type="entry name" value="FAD/NAD(P)-binding domain"/>
    <property type="match status" value="1"/>
</dbReference>
<accession>A0A1H8T124</accession>
<proteinExistence type="predicted"/>
<organism evidence="1 2">
    <name type="scientific">Aquisalimonas asiatica</name>
    <dbReference type="NCBI Taxonomy" id="406100"/>
    <lineage>
        <taxon>Bacteria</taxon>
        <taxon>Pseudomonadati</taxon>
        <taxon>Pseudomonadota</taxon>
        <taxon>Gammaproteobacteria</taxon>
        <taxon>Chromatiales</taxon>
        <taxon>Ectothiorhodospiraceae</taxon>
        <taxon>Aquisalimonas</taxon>
    </lineage>
</organism>
<dbReference type="InterPro" id="IPR050407">
    <property type="entry name" value="Geranylgeranyl_reductase"/>
</dbReference>
<dbReference type="Proteomes" id="UP000199657">
    <property type="component" value="Unassembled WGS sequence"/>
</dbReference>
<name>A0A1H8T124_9GAMM</name>
<keyword evidence="2" id="KW-1185">Reference proteome</keyword>
<dbReference type="PRINTS" id="PR00419">
    <property type="entry name" value="ADXRDTASE"/>
</dbReference>
<evidence type="ECO:0000313" key="1">
    <source>
        <dbReference type="EMBL" id="SEO84525.1"/>
    </source>
</evidence>
<dbReference type="InterPro" id="IPR036188">
    <property type="entry name" value="FAD/NAD-bd_sf"/>
</dbReference>
<gene>
    <name evidence="1" type="ORF">SAMN04488052_103337</name>
</gene>
<protein>
    <submittedName>
        <fullName evidence="1">Dehydrogenase (Flavoprotein)</fullName>
    </submittedName>
</protein>
<dbReference type="Pfam" id="PF13450">
    <property type="entry name" value="NAD_binding_8"/>
    <property type="match status" value="1"/>
</dbReference>
<dbReference type="OrthoDB" id="7799889at2"/>
<dbReference type="STRING" id="406100.SAMN04488052_103337"/>
<evidence type="ECO:0000313" key="2">
    <source>
        <dbReference type="Proteomes" id="UP000199657"/>
    </source>
</evidence>
<dbReference type="AlphaFoldDB" id="A0A1H8T124"/>
<dbReference type="RefSeq" id="WP_091642795.1">
    <property type="nucleotide sequence ID" value="NZ_FOEG01000003.1"/>
</dbReference>
<sequence>MTNHDDPITIVGAGPAGLACAILLARGGRRVIVHERRSDVGARFHGDYQGLENWTGGFNALEELASAGINPSFRHWPVSHLTAFDPDGETHEMRSDEPFCYLVRRGPGSDTLDHALLDQALAAGAEVRFNSTMNRLSSPGVLATGPPRGNIMAVGYQFQTEMAEGQWLAVSDELAPGGYAYLLVRDGHGTVACCMFRAFHGSNHHLQRTVAFFTNKAGLEMQAPQHISGAGNYGIPCRGEHEGHLLTGEHAGFQDALAGFGMRTAIRSGVHAAYSLLGGGDYEALWRHSILPGIRQSISNRLIYARMGRRGRRALVRRIAAGDTRAGLSRLYRPHLWGRMLYPFAEFSGRMPQKDPRCCHRICTCVRCRCSH</sequence>
<dbReference type="PANTHER" id="PTHR42685:SF18">
    <property type="entry name" value="DIGERANYLGERANYLGLYCEROPHOSPHOLIPID REDUCTASE"/>
    <property type="match status" value="1"/>
</dbReference>
<reference evidence="1 2" key="1">
    <citation type="submission" date="2016-10" db="EMBL/GenBank/DDBJ databases">
        <authorList>
            <person name="de Groot N.N."/>
        </authorList>
    </citation>
    <scope>NUCLEOTIDE SEQUENCE [LARGE SCALE GENOMIC DNA]</scope>
    <source>
        <strain evidence="1 2">CGMCC 1.6291</strain>
    </source>
</reference>
<dbReference type="EMBL" id="FOEG01000003">
    <property type="protein sequence ID" value="SEO84525.1"/>
    <property type="molecule type" value="Genomic_DNA"/>
</dbReference>